<organism evidence="3 4">
    <name type="scientific">Sulfitobacter pontiacus</name>
    <dbReference type="NCBI Taxonomy" id="60137"/>
    <lineage>
        <taxon>Bacteria</taxon>
        <taxon>Pseudomonadati</taxon>
        <taxon>Pseudomonadota</taxon>
        <taxon>Alphaproteobacteria</taxon>
        <taxon>Rhodobacterales</taxon>
        <taxon>Roseobacteraceae</taxon>
        <taxon>Sulfitobacter</taxon>
    </lineage>
</organism>
<evidence type="ECO:0000313" key="4">
    <source>
        <dbReference type="Proteomes" id="UP000183076"/>
    </source>
</evidence>
<dbReference type="Pfam" id="PF26079">
    <property type="entry name" value="Baseplate_J_C"/>
    <property type="match status" value="1"/>
</dbReference>
<dbReference type="EMBL" id="FNNB01000001">
    <property type="protein sequence ID" value="SDW14017.1"/>
    <property type="molecule type" value="Genomic_DNA"/>
</dbReference>
<dbReference type="GeneID" id="94019702"/>
<gene>
    <name evidence="3" type="ORF">SAMN04488041_101381</name>
</gene>
<feature type="domain" description="Baseplate J-like central" evidence="1">
    <location>
        <begin position="135"/>
        <end position="206"/>
    </location>
</feature>
<dbReference type="STRING" id="60137.SAMN04488041_101381"/>
<feature type="domain" description="Baseplate J-like C-terminal" evidence="2">
    <location>
        <begin position="213"/>
        <end position="294"/>
    </location>
</feature>
<dbReference type="Proteomes" id="UP000183076">
    <property type="component" value="Unassembled WGS sequence"/>
</dbReference>
<accession>A0A1H2R3Q3</accession>
<dbReference type="InterPro" id="IPR014507">
    <property type="entry name" value="Baseplate_assembly_J_pred"/>
</dbReference>
<protein>
    <submittedName>
        <fullName evidence="3">Phage-related baseplate assembly protein</fullName>
    </submittedName>
</protein>
<evidence type="ECO:0000313" key="3">
    <source>
        <dbReference type="EMBL" id="SDW14017.1"/>
    </source>
</evidence>
<reference evidence="4" key="1">
    <citation type="submission" date="2016-10" db="EMBL/GenBank/DDBJ databases">
        <authorList>
            <person name="Varghese N."/>
            <person name="Submissions S."/>
        </authorList>
    </citation>
    <scope>NUCLEOTIDE SEQUENCE [LARGE SCALE GENOMIC DNA]</scope>
    <source>
        <strain evidence="4">DSM 10014</strain>
    </source>
</reference>
<dbReference type="InterPro" id="IPR058531">
    <property type="entry name" value="Baseplate_J_M"/>
</dbReference>
<evidence type="ECO:0000259" key="1">
    <source>
        <dbReference type="Pfam" id="PF26078"/>
    </source>
</evidence>
<evidence type="ECO:0000259" key="2">
    <source>
        <dbReference type="Pfam" id="PF26079"/>
    </source>
</evidence>
<dbReference type="PIRSF" id="PIRSF020481">
    <property type="entry name" value="BAP"/>
    <property type="match status" value="1"/>
</dbReference>
<dbReference type="AlphaFoldDB" id="A0A1H2R3Q3"/>
<dbReference type="Pfam" id="PF26078">
    <property type="entry name" value="Baseplate_J_M"/>
    <property type="match status" value="1"/>
</dbReference>
<dbReference type="PANTHER" id="PTHR35862">
    <property type="entry name" value="FELS-2 PROPHAGE PROTEIN"/>
    <property type="match status" value="1"/>
</dbReference>
<dbReference type="RefSeq" id="WP_074634617.1">
    <property type="nucleotide sequence ID" value="NZ_CP160849.1"/>
</dbReference>
<sequence length="300" mass="31858">MSAFTAINLERLPAPEIIDRKDFETILAEIKAWLVARDPSLAPIMGLESEPITKVLEAWAYRELLLRAEIDDAGRGNMLAFAGGAQLDHLAAFYGVERAVIQPADPAALPPVPAVLEDDVRFRSRVQLALEGFTTAGPRGSYVFWGLSASSLVKDISVESPSPGQVLVTVLSDEGDGSGHAALIQTVSDKLNDEDIRPLTDQVIVQGASIVPYQLEAVLTLYEGPDADVVRAAAEASVSAFVWDQHRLGHDITVSGLHAALHLAGVQKVTLVSPGADLEVDASEAAYCTSVSVTVGGRDV</sequence>
<dbReference type="PANTHER" id="PTHR35862:SF1">
    <property type="entry name" value="FELS-2 PROPHAGE PROTEIN"/>
    <property type="match status" value="1"/>
</dbReference>
<dbReference type="InterPro" id="IPR052726">
    <property type="entry name" value="Phage_Baseplate_Hub"/>
</dbReference>
<dbReference type="InterPro" id="IPR058530">
    <property type="entry name" value="Baseplate_J-like_C"/>
</dbReference>
<proteinExistence type="predicted"/>
<name>A0A1H2R3Q3_9RHOB</name>